<evidence type="ECO:0000256" key="2">
    <source>
        <dbReference type="ARBA" id="ARBA00009001"/>
    </source>
</evidence>
<dbReference type="PANTHER" id="PTHR13215">
    <property type="entry name" value="RNA POLYMERASE II TRANSCRIPTIONAL COACTIVATOR"/>
    <property type="match status" value="1"/>
</dbReference>
<keyword evidence="6" id="KW-0539">Nucleus</keyword>
<name>A0A371CSN0_9APHY</name>
<dbReference type="InterPro" id="IPR045125">
    <property type="entry name" value="Sub1/Tcp4-like"/>
</dbReference>
<protein>
    <submittedName>
        <fullName evidence="9">PC4-domain-containing protein</fullName>
    </submittedName>
</protein>
<dbReference type="AlphaFoldDB" id="A0A371CSN0"/>
<sequence>MKRKAEVTSIDDDDSNPQHVSESGSPQESRHEVRRRKKVNEAEKHAAAFEDYMAELVKEVNAAVDSSSVKNTGSSIGESSFKDAGTSDAGADEDRDVVYMDLGKKRRATVRIFKRHVYVDIREFYGDSDSLQPGRKGIMLTEEQWEALKDSMEVIDLAVASVKK</sequence>
<feature type="domain" description="Transcriptional coactivator p15 (PC4) C-terminal" evidence="8">
    <location>
        <begin position="101"/>
        <end position="150"/>
    </location>
</feature>
<evidence type="ECO:0000256" key="5">
    <source>
        <dbReference type="ARBA" id="ARBA00023163"/>
    </source>
</evidence>
<organism evidence="9 10">
    <name type="scientific">Lentinus brumalis</name>
    <dbReference type="NCBI Taxonomy" id="2498619"/>
    <lineage>
        <taxon>Eukaryota</taxon>
        <taxon>Fungi</taxon>
        <taxon>Dikarya</taxon>
        <taxon>Basidiomycota</taxon>
        <taxon>Agaricomycotina</taxon>
        <taxon>Agaricomycetes</taxon>
        <taxon>Polyporales</taxon>
        <taxon>Polyporaceae</taxon>
        <taxon>Lentinus</taxon>
    </lineage>
</organism>
<evidence type="ECO:0000313" key="9">
    <source>
        <dbReference type="EMBL" id="RDX43276.1"/>
    </source>
</evidence>
<dbReference type="Pfam" id="PF02229">
    <property type="entry name" value="PC4"/>
    <property type="match status" value="1"/>
</dbReference>
<dbReference type="InterPro" id="IPR009044">
    <property type="entry name" value="ssDNA-bd_transcriptional_reg"/>
</dbReference>
<dbReference type="EMBL" id="KZ857467">
    <property type="protein sequence ID" value="RDX43276.1"/>
    <property type="molecule type" value="Genomic_DNA"/>
</dbReference>
<feature type="compositionally biased region" description="Polar residues" evidence="7">
    <location>
        <begin position="17"/>
        <end position="27"/>
    </location>
</feature>
<dbReference type="InterPro" id="IPR003173">
    <property type="entry name" value="PC4_C"/>
</dbReference>
<feature type="compositionally biased region" description="Polar residues" evidence="7">
    <location>
        <begin position="67"/>
        <end position="78"/>
    </location>
</feature>
<proteinExistence type="inferred from homology"/>
<evidence type="ECO:0000256" key="7">
    <source>
        <dbReference type="SAM" id="MobiDB-lite"/>
    </source>
</evidence>
<dbReference type="GO" id="GO:0005634">
    <property type="term" value="C:nucleus"/>
    <property type="evidence" value="ECO:0007669"/>
    <property type="project" value="UniProtKB-SubCell"/>
</dbReference>
<dbReference type="GO" id="GO:0003713">
    <property type="term" value="F:transcription coactivator activity"/>
    <property type="evidence" value="ECO:0007669"/>
    <property type="project" value="InterPro"/>
</dbReference>
<evidence type="ECO:0000256" key="1">
    <source>
        <dbReference type="ARBA" id="ARBA00004123"/>
    </source>
</evidence>
<keyword evidence="5" id="KW-0804">Transcription</keyword>
<dbReference type="SUPFAM" id="SSF54447">
    <property type="entry name" value="ssDNA-binding transcriptional regulator domain"/>
    <property type="match status" value="1"/>
</dbReference>
<feature type="region of interest" description="Disordered" evidence="7">
    <location>
        <begin position="1"/>
        <end position="41"/>
    </location>
</feature>
<dbReference type="GO" id="GO:0060261">
    <property type="term" value="P:positive regulation of transcription initiation by RNA polymerase II"/>
    <property type="evidence" value="ECO:0007669"/>
    <property type="project" value="InterPro"/>
</dbReference>
<gene>
    <name evidence="9" type="ORF">OH76DRAFT_1487968</name>
</gene>
<dbReference type="STRING" id="139420.A0A371CSN0"/>
<evidence type="ECO:0000256" key="4">
    <source>
        <dbReference type="ARBA" id="ARBA00023125"/>
    </source>
</evidence>
<dbReference type="GO" id="GO:0003677">
    <property type="term" value="F:DNA binding"/>
    <property type="evidence" value="ECO:0007669"/>
    <property type="project" value="UniProtKB-KW"/>
</dbReference>
<dbReference type="OrthoDB" id="2505440at2759"/>
<reference evidence="9 10" key="1">
    <citation type="journal article" date="2018" name="Biotechnol. Biofuels">
        <title>Integrative visual omics of the white-rot fungus Polyporus brumalis exposes the biotechnological potential of its oxidative enzymes for delignifying raw plant biomass.</title>
        <authorList>
            <person name="Miyauchi S."/>
            <person name="Rancon A."/>
            <person name="Drula E."/>
            <person name="Hage H."/>
            <person name="Chaduli D."/>
            <person name="Favel A."/>
            <person name="Grisel S."/>
            <person name="Henrissat B."/>
            <person name="Herpoel-Gimbert I."/>
            <person name="Ruiz-Duenas F.J."/>
            <person name="Chevret D."/>
            <person name="Hainaut M."/>
            <person name="Lin J."/>
            <person name="Wang M."/>
            <person name="Pangilinan J."/>
            <person name="Lipzen A."/>
            <person name="Lesage-Meessen L."/>
            <person name="Navarro D."/>
            <person name="Riley R."/>
            <person name="Grigoriev I.V."/>
            <person name="Zhou S."/>
            <person name="Raouche S."/>
            <person name="Rosso M.N."/>
        </authorList>
    </citation>
    <scope>NUCLEOTIDE SEQUENCE [LARGE SCALE GENOMIC DNA]</scope>
    <source>
        <strain evidence="9 10">BRFM 1820</strain>
    </source>
</reference>
<keyword evidence="10" id="KW-1185">Reference proteome</keyword>
<evidence type="ECO:0000313" key="10">
    <source>
        <dbReference type="Proteomes" id="UP000256964"/>
    </source>
</evidence>
<keyword evidence="3" id="KW-0805">Transcription regulation</keyword>
<evidence type="ECO:0000256" key="3">
    <source>
        <dbReference type="ARBA" id="ARBA00023015"/>
    </source>
</evidence>
<dbReference type="Gene3D" id="2.30.31.10">
    <property type="entry name" value="Transcriptional Coactivator Pc4, Chain A"/>
    <property type="match status" value="1"/>
</dbReference>
<evidence type="ECO:0000256" key="6">
    <source>
        <dbReference type="ARBA" id="ARBA00023242"/>
    </source>
</evidence>
<dbReference type="Proteomes" id="UP000256964">
    <property type="component" value="Unassembled WGS sequence"/>
</dbReference>
<accession>A0A371CSN0</accession>
<comment type="subcellular location">
    <subcellularLocation>
        <location evidence="1">Nucleus</location>
    </subcellularLocation>
</comment>
<comment type="similarity">
    <text evidence="2">Belongs to the transcriptional coactivator PC4 family.</text>
</comment>
<keyword evidence="4" id="KW-0238">DNA-binding</keyword>
<evidence type="ECO:0000259" key="8">
    <source>
        <dbReference type="Pfam" id="PF02229"/>
    </source>
</evidence>
<feature type="region of interest" description="Disordered" evidence="7">
    <location>
        <begin position="67"/>
        <end position="94"/>
    </location>
</feature>